<protein>
    <recommendedName>
        <fullName evidence="3">TonB-dependent receptor plug domain-containing protein</fullName>
    </recommendedName>
</protein>
<dbReference type="Pfam" id="PF13715">
    <property type="entry name" value="CarbopepD_reg_2"/>
    <property type="match status" value="1"/>
</dbReference>
<comment type="caution">
    <text evidence="1">The sequence shown here is derived from an EMBL/GenBank/DDBJ whole genome shotgun (WGS) entry which is preliminary data.</text>
</comment>
<dbReference type="SUPFAM" id="SSF49464">
    <property type="entry name" value="Carboxypeptidase regulatory domain-like"/>
    <property type="match status" value="1"/>
</dbReference>
<name>A0ABQ3I6F4_9BACT</name>
<dbReference type="Proteomes" id="UP000658258">
    <property type="component" value="Unassembled WGS sequence"/>
</dbReference>
<dbReference type="SUPFAM" id="SSF56935">
    <property type="entry name" value="Porins"/>
    <property type="match status" value="1"/>
</dbReference>
<gene>
    <name evidence="1" type="ORF">GCM10011340_15980</name>
</gene>
<dbReference type="EMBL" id="BNAG01000002">
    <property type="protein sequence ID" value="GHE61719.1"/>
    <property type="molecule type" value="Genomic_DNA"/>
</dbReference>
<evidence type="ECO:0000313" key="2">
    <source>
        <dbReference type="Proteomes" id="UP000658258"/>
    </source>
</evidence>
<proteinExistence type="predicted"/>
<evidence type="ECO:0000313" key="1">
    <source>
        <dbReference type="EMBL" id="GHE61719.1"/>
    </source>
</evidence>
<dbReference type="InterPro" id="IPR037066">
    <property type="entry name" value="Plug_dom_sf"/>
</dbReference>
<sequence>MLSLAQEGQVSGKVFAFKDTPVANIKVTAKKSKKTTTTNMRGEFSLECKADDKLVFEGSGFKKLVKRVTAGEQLNIKMLFLEGERNAEVAIGSGHLTRESLTYATSNFLEYNNDYHTYPDIFTLIAGKFPGVRIENVLGEKRIIIRDIQYFSNDGNNTALYLVDGQIWQDISVLRPEEIKAINVMKDGAPMGFRGANGVVLITTVDEYGKVKFPERDND</sequence>
<dbReference type="Gene3D" id="2.170.130.10">
    <property type="entry name" value="TonB-dependent receptor, plug domain"/>
    <property type="match status" value="1"/>
</dbReference>
<dbReference type="InterPro" id="IPR008969">
    <property type="entry name" value="CarboxyPept-like_regulatory"/>
</dbReference>
<keyword evidence="2" id="KW-1185">Reference proteome</keyword>
<accession>A0ABQ3I6F4</accession>
<reference evidence="2" key="1">
    <citation type="journal article" date="2019" name="Int. J. Syst. Evol. Microbiol.">
        <title>The Global Catalogue of Microorganisms (GCM) 10K type strain sequencing project: providing services to taxonomists for standard genome sequencing and annotation.</title>
        <authorList>
            <consortium name="The Broad Institute Genomics Platform"/>
            <consortium name="The Broad Institute Genome Sequencing Center for Infectious Disease"/>
            <person name="Wu L."/>
            <person name="Ma J."/>
        </authorList>
    </citation>
    <scope>NUCLEOTIDE SEQUENCE [LARGE SCALE GENOMIC DNA]</scope>
    <source>
        <strain evidence="2">CGMCC 1.15111</strain>
    </source>
</reference>
<organism evidence="1 2">
    <name type="scientific">Roseivirga thermotolerans</name>
    <dbReference type="NCBI Taxonomy" id="1758176"/>
    <lineage>
        <taxon>Bacteria</taxon>
        <taxon>Pseudomonadati</taxon>
        <taxon>Bacteroidota</taxon>
        <taxon>Cytophagia</taxon>
        <taxon>Cytophagales</taxon>
        <taxon>Roseivirgaceae</taxon>
        <taxon>Roseivirga</taxon>
    </lineage>
</organism>
<evidence type="ECO:0008006" key="3">
    <source>
        <dbReference type="Google" id="ProtNLM"/>
    </source>
</evidence>